<evidence type="ECO:0000313" key="6">
    <source>
        <dbReference type="Proteomes" id="UP000818603"/>
    </source>
</evidence>
<dbReference type="InterPro" id="IPR001375">
    <property type="entry name" value="Peptidase_S9_cat"/>
</dbReference>
<feature type="domain" description="Peptidase S9 prolyl oligopeptidase catalytic" evidence="2">
    <location>
        <begin position="485"/>
        <end position="641"/>
    </location>
</feature>
<evidence type="ECO:0000313" key="3">
    <source>
        <dbReference type="EMBL" id="GGH94603.1"/>
    </source>
</evidence>
<protein>
    <submittedName>
        <fullName evidence="4">Atxe2 family lasso peptide isopeptidase</fullName>
    </submittedName>
    <submittedName>
        <fullName evidence="3">Peptidase S9</fullName>
    </submittedName>
</protein>
<dbReference type="EMBL" id="VCJR02000001">
    <property type="protein sequence ID" value="NHK27168.1"/>
    <property type="molecule type" value="Genomic_DNA"/>
</dbReference>
<dbReference type="Pfam" id="PF00326">
    <property type="entry name" value="Peptidase_S9"/>
    <property type="match status" value="1"/>
</dbReference>
<accession>A0A8J3A291</accession>
<dbReference type="SUPFAM" id="SSF53474">
    <property type="entry name" value="alpha/beta-Hydrolases"/>
    <property type="match status" value="1"/>
</dbReference>
<dbReference type="Gene3D" id="3.40.50.1820">
    <property type="entry name" value="alpha/beta hydrolase"/>
    <property type="match status" value="1"/>
</dbReference>
<feature type="signal peptide" evidence="1">
    <location>
        <begin position="1"/>
        <end position="22"/>
    </location>
</feature>
<sequence>MSRIVFAAICAAIAFLRAAAVAQPTPEMLVEVVDITSLAVSPDLNRVAFRTEQASIADNRYFTTWYVQDVNGSGPPVAVADGGEAIRNQVGVTVPEPPVWSPDGRYLYFRGLSEEEVQVWRADIGAQTAQRMTDDPANVVSFSIAPDGQSLTYAAGATRADIRAAERAEYDSGILIDGTIPVGQPLFRYAQVDGRLATQRYTGNWMERRGLLADEALSYQSLDLVTGRVRAAPPPAAAEPQGVTRETGVRAVSREGEVAFLDEDGVLSVEGGTRDSVRCTDAICASSDIDALAWRPGGSEVIFTVTDRERGYAQSLYAWDIEANATRLVVHTKGIVGDDGYSLDRPCALAAEVALCTTASAAVPPRIERIDLDTGARQILFEPNTGLIEAGLPEVEFLTWRDAGGNRFSGQFFPAVAEGAGPTPLFITYYVCRGHLRGGVGDEWPLASLAANGIASLCINRPAPDYENRDQLDDYRMAQSGVEAIIRDLARTHNIDPERVGMGGMSFGSEVVTYISGHSDLLAAASVSSSAVTPIYYWMHSLQPDFADRLKRSWHLSSPDDASPLWRELSPVFHAEAFQAPLLMHMAEQEYLGAFEYFARILNAGGAAEMYVFPHEPHIKFQPRHKLAIYQRNLDWFRYWLLDRIDPSPERRDQYLRWEHLRERVGTDAAEPENPG</sequence>
<evidence type="ECO:0000313" key="5">
    <source>
        <dbReference type="Proteomes" id="UP000621856"/>
    </source>
</evidence>
<evidence type="ECO:0000313" key="4">
    <source>
        <dbReference type="EMBL" id="NHK27168.1"/>
    </source>
</evidence>
<name>A0A8J3A291_9PROT</name>
<dbReference type="Proteomes" id="UP000818603">
    <property type="component" value="Unassembled WGS sequence"/>
</dbReference>
<dbReference type="GO" id="GO:0008236">
    <property type="term" value="F:serine-type peptidase activity"/>
    <property type="evidence" value="ECO:0007669"/>
    <property type="project" value="InterPro"/>
</dbReference>
<organism evidence="3 5">
    <name type="scientific">Aquisalinus luteolus</name>
    <dbReference type="NCBI Taxonomy" id="1566827"/>
    <lineage>
        <taxon>Bacteria</taxon>
        <taxon>Pseudomonadati</taxon>
        <taxon>Pseudomonadota</taxon>
        <taxon>Alphaproteobacteria</taxon>
        <taxon>Parvularculales</taxon>
        <taxon>Parvularculaceae</taxon>
        <taxon>Aquisalinus</taxon>
    </lineage>
</organism>
<keyword evidence="1" id="KW-0732">Signal</keyword>
<reference evidence="3" key="1">
    <citation type="journal article" date="2014" name="Int. J. Syst. Evol. Microbiol.">
        <title>Complete genome sequence of Corynebacterium casei LMG S-19264T (=DSM 44701T), isolated from a smear-ripened cheese.</title>
        <authorList>
            <consortium name="US DOE Joint Genome Institute (JGI-PGF)"/>
            <person name="Walter F."/>
            <person name="Albersmeier A."/>
            <person name="Kalinowski J."/>
            <person name="Ruckert C."/>
        </authorList>
    </citation>
    <scope>NUCLEOTIDE SEQUENCE</scope>
    <source>
        <strain evidence="3">CGMCC 1.14984</strain>
    </source>
</reference>
<dbReference type="AlphaFoldDB" id="A0A8J3A291"/>
<dbReference type="NCBIfam" id="NF033523">
    <property type="entry name" value="lasso_peptidase"/>
    <property type="match status" value="1"/>
</dbReference>
<dbReference type="EMBL" id="BMGZ01000001">
    <property type="protein sequence ID" value="GGH94603.1"/>
    <property type="molecule type" value="Genomic_DNA"/>
</dbReference>
<feature type="chain" id="PRO_5035178424" evidence="1">
    <location>
        <begin position="23"/>
        <end position="676"/>
    </location>
</feature>
<dbReference type="InterPro" id="IPR029058">
    <property type="entry name" value="AB_hydrolase_fold"/>
</dbReference>
<dbReference type="InterPro" id="IPR053536">
    <property type="entry name" value="Lasso_peptide_isopeptidase"/>
</dbReference>
<dbReference type="GO" id="GO:0006508">
    <property type="term" value="P:proteolysis"/>
    <property type="evidence" value="ECO:0007669"/>
    <property type="project" value="InterPro"/>
</dbReference>
<proteinExistence type="predicted"/>
<gene>
    <name evidence="4" type="ORF">FF098_004540</name>
    <name evidence="3" type="ORF">GCM10011355_09180</name>
</gene>
<dbReference type="InterPro" id="IPR011659">
    <property type="entry name" value="WD40"/>
</dbReference>
<comment type="caution">
    <text evidence="3">The sequence shown here is derived from an EMBL/GenBank/DDBJ whole genome shotgun (WGS) entry which is preliminary data.</text>
</comment>
<dbReference type="InterPro" id="IPR011042">
    <property type="entry name" value="6-blade_b-propeller_TolB-like"/>
</dbReference>
<dbReference type="Gene3D" id="2.120.10.30">
    <property type="entry name" value="TolB, C-terminal domain"/>
    <property type="match status" value="1"/>
</dbReference>
<dbReference type="Proteomes" id="UP000621856">
    <property type="component" value="Unassembled WGS sequence"/>
</dbReference>
<evidence type="ECO:0000256" key="1">
    <source>
        <dbReference type="SAM" id="SignalP"/>
    </source>
</evidence>
<dbReference type="RefSeq" id="WP_155137940.1">
    <property type="nucleotide sequence ID" value="NZ_BMGZ01000001.1"/>
</dbReference>
<evidence type="ECO:0000259" key="2">
    <source>
        <dbReference type="Pfam" id="PF00326"/>
    </source>
</evidence>
<dbReference type="Pfam" id="PF07676">
    <property type="entry name" value="PD40"/>
    <property type="match status" value="1"/>
</dbReference>
<reference evidence="3" key="3">
    <citation type="submission" date="2020-09" db="EMBL/GenBank/DDBJ databases">
        <authorList>
            <person name="Sun Q."/>
            <person name="Zhou Y."/>
        </authorList>
    </citation>
    <scope>NUCLEOTIDE SEQUENCE</scope>
    <source>
        <strain evidence="3">CGMCC 1.14984</strain>
    </source>
</reference>
<dbReference type="SUPFAM" id="SSF82171">
    <property type="entry name" value="DPP6 N-terminal domain-like"/>
    <property type="match status" value="1"/>
</dbReference>
<keyword evidence="6" id="KW-1185">Reference proteome</keyword>
<reference evidence="4 6" key="2">
    <citation type="submission" date="2020-02" db="EMBL/GenBank/DDBJ databases">
        <title>Genome sequence of Parvularcula flava strain NH6-79.</title>
        <authorList>
            <person name="Abdul Karim M.H."/>
            <person name="Lam M.Q."/>
            <person name="Chen S.J."/>
            <person name="Yahya A."/>
            <person name="Shahir S."/>
            <person name="Shamsir M.S."/>
            <person name="Chong C.S."/>
        </authorList>
    </citation>
    <scope>NUCLEOTIDE SEQUENCE [LARGE SCALE GENOMIC DNA]</scope>
    <source>
        <strain evidence="4 6">NH6-79</strain>
    </source>
</reference>